<feature type="chain" id="PRO_5021265429" description="Acyl-CoA:diacylglycerol acyltransferase" evidence="10">
    <location>
        <begin position="46"/>
        <end position="362"/>
    </location>
</feature>
<evidence type="ECO:0000256" key="8">
    <source>
        <dbReference type="ARBA" id="ARBA00048109"/>
    </source>
</evidence>
<sequence length="362" mass="39354">MTDIDDTTGPARRPGRTRRQVLRPALALAAAAALPATAVPARAHAAPPGGHEQHRGGKQHKGVRVLEEKRSGRLVDLTFDSPSMGGPAHLRLLTPDRPRRGGGPWPVLWMLPGGDGDHRALLRRYSLDSRAELRDVLVVMAWMPVFGFYSDWWNGGRGGPPAVASYHLGEVLPFVEREYGAGPLRVVAGESMGGFGALSYTARYPGLFRAAASYSGYVHPLRHPRAVRAGATHVGLDWLALWGDPVEQRGNWQAHDPYHLAERLVGVPVHLSAGDGRAGPLNPPDAKPDPVVPGLEDPAHPFPEDVLSPTEALMREETRLLARRLVGHGAPVTTHFHSGTHDPVYWAREFDRTLPGLLRHLG</sequence>
<comment type="catalytic activity">
    <reaction evidence="1">
        <text>2 alpha,alpha'-trehalose 6-mycolate = alpha,alpha'-trehalose 6,6'-bismycolate + alpha,alpha-trehalose</text>
        <dbReference type="Rhea" id="RHEA:23472"/>
        <dbReference type="ChEBI" id="CHEBI:16551"/>
        <dbReference type="ChEBI" id="CHEBI:18195"/>
        <dbReference type="ChEBI" id="CHEBI:18234"/>
        <dbReference type="EC" id="2.3.1.122"/>
    </reaction>
</comment>
<feature type="compositionally biased region" description="Low complexity" evidence="9">
    <location>
        <begin position="39"/>
        <end position="48"/>
    </location>
</feature>
<keyword evidence="10" id="KW-0732">Signal</keyword>
<evidence type="ECO:0000256" key="3">
    <source>
        <dbReference type="ARBA" id="ARBA00012820"/>
    </source>
</evidence>
<dbReference type="EMBL" id="BJMM01000019">
    <property type="protein sequence ID" value="GEB51267.1"/>
    <property type="molecule type" value="Genomic_DNA"/>
</dbReference>
<proteinExistence type="inferred from homology"/>
<dbReference type="SUPFAM" id="SSF53474">
    <property type="entry name" value="alpha/beta-Hydrolases"/>
    <property type="match status" value="1"/>
</dbReference>
<dbReference type="InterPro" id="IPR029058">
    <property type="entry name" value="AB_hydrolase_fold"/>
</dbReference>
<keyword evidence="12" id="KW-1185">Reference proteome</keyword>
<dbReference type="OrthoDB" id="4527292at2"/>
<evidence type="ECO:0000256" key="6">
    <source>
        <dbReference type="ARBA" id="ARBA00023315"/>
    </source>
</evidence>
<feature type="region of interest" description="Disordered" evidence="9">
    <location>
        <begin position="1"/>
        <end position="20"/>
    </location>
</feature>
<dbReference type="RefSeq" id="WP_141275512.1">
    <property type="nucleotide sequence ID" value="NZ_BJMM01000019.1"/>
</dbReference>
<evidence type="ECO:0000256" key="1">
    <source>
        <dbReference type="ARBA" id="ARBA00000697"/>
    </source>
</evidence>
<keyword evidence="6" id="KW-0012">Acyltransferase</keyword>
<dbReference type="GO" id="GO:0004144">
    <property type="term" value="F:diacylglycerol O-acyltransferase activity"/>
    <property type="evidence" value="ECO:0007669"/>
    <property type="project" value="UniProtKB-EC"/>
</dbReference>
<dbReference type="Gene3D" id="3.40.50.1820">
    <property type="entry name" value="alpha/beta hydrolase"/>
    <property type="match status" value="1"/>
</dbReference>
<evidence type="ECO:0000313" key="11">
    <source>
        <dbReference type="EMBL" id="GEB51267.1"/>
    </source>
</evidence>
<dbReference type="PANTHER" id="PTHR48098">
    <property type="entry name" value="ENTEROCHELIN ESTERASE-RELATED"/>
    <property type="match status" value="1"/>
</dbReference>
<evidence type="ECO:0000256" key="2">
    <source>
        <dbReference type="ARBA" id="ARBA00005874"/>
    </source>
</evidence>
<reference evidence="11 12" key="1">
    <citation type="submission" date="2019-06" db="EMBL/GenBank/DDBJ databases">
        <title>Whole genome shotgun sequence of Streptomyces cacaoi subsp. cacaoi NBRC 12748.</title>
        <authorList>
            <person name="Hosoyama A."/>
            <person name="Uohara A."/>
            <person name="Ohji S."/>
            <person name="Ichikawa N."/>
        </authorList>
    </citation>
    <scope>NUCLEOTIDE SEQUENCE [LARGE SCALE GENOMIC DNA]</scope>
    <source>
        <strain evidence="11 12">NBRC 12748</strain>
    </source>
</reference>
<dbReference type="InterPro" id="IPR050583">
    <property type="entry name" value="Mycobacterial_A85_antigen"/>
</dbReference>
<dbReference type="Proteomes" id="UP000319210">
    <property type="component" value="Unassembled WGS sequence"/>
</dbReference>
<gene>
    <name evidence="11" type="ORF">SCA03_38180</name>
</gene>
<dbReference type="PROSITE" id="PS51318">
    <property type="entry name" value="TAT"/>
    <property type="match status" value="1"/>
</dbReference>
<dbReference type="PANTHER" id="PTHR48098:SF1">
    <property type="entry name" value="DIACYLGLYCEROL ACYLTRANSFERASE_MYCOLYLTRANSFERASE AG85A"/>
    <property type="match status" value="1"/>
</dbReference>
<evidence type="ECO:0000256" key="9">
    <source>
        <dbReference type="SAM" id="MobiDB-lite"/>
    </source>
</evidence>
<comment type="catalytic activity">
    <reaction evidence="8">
        <text>an acyl-CoA + a 1,2-diacyl-sn-glycerol = a triacyl-sn-glycerol + CoA</text>
        <dbReference type="Rhea" id="RHEA:10868"/>
        <dbReference type="ChEBI" id="CHEBI:17815"/>
        <dbReference type="ChEBI" id="CHEBI:57287"/>
        <dbReference type="ChEBI" id="CHEBI:58342"/>
        <dbReference type="ChEBI" id="CHEBI:64615"/>
        <dbReference type="EC" id="2.3.1.20"/>
    </reaction>
</comment>
<dbReference type="EC" id="2.3.1.122" evidence="3"/>
<evidence type="ECO:0000256" key="4">
    <source>
        <dbReference type="ARBA" id="ARBA00013244"/>
    </source>
</evidence>
<dbReference type="InterPro" id="IPR000801">
    <property type="entry name" value="Esterase-like"/>
</dbReference>
<dbReference type="Pfam" id="PF00756">
    <property type="entry name" value="Esterase"/>
    <property type="match status" value="1"/>
</dbReference>
<evidence type="ECO:0000256" key="10">
    <source>
        <dbReference type="SAM" id="SignalP"/>
    </source>
</evidence>
<feature type="signal peptide" evidence="10">
    <location>
        <begin position="1"/>
        <end position="45"/>
    </location>
</feature>
<evidence type="ECO:0000256" key="7">
    <source>
        <dbReference type="ARBA" id="ARBA00032572"/>
    </source>
</evidence>
<name>A0A4Y3R2Y3_STRCI</name>
<accession>A0A4Y3R2Y3</accession>
<protein>
    <recommendedName>
        <fullName evidence="7">Acyl-CoA:diacylglycerol acyltransferase</fullName>
        <ecNumber evidence="3">2.3.1.122</ecNumber>
        <ecNumber evidence="4">2.3.1.20</ecNumber>
    </recommendedName>
</protein>
<dbReference type="AlphaFoldDB" id="A0A4Y3R2Y3"/>
<keyword evidence="5" id="KW-0808">Transferase</keyword>
<organism evidence="11 12">
    <name type="scientific">Streptomyces cacaoi</name>
    <dbReference type="NCBI Taxonomy" id="1898"/>
    <lineage>
        <taxon>Bacteria</taxon>
        <taxon>Bacillati</taxon>
        <taxon>Actinomycetota</taxon>
        <taxon>Actinomycetes</taxon>
        <taxon>Kitasatosporales</taxon>
        <taxon>Streptomycetaceae</taxon>
        <taxon>Streptomyces</taxon>
    </lineage>
</organism>
<feature type="region of interest" description="Disordered" evidence="9">
    <location>
        <begin position="39"/>
        <end position="63"/>
    </location>
</feature>
<evidence type="ECO:0000313" key="12">
    <source>
        <dbReference type="Proteomes" id="UP000319210"/>
    </source>
</evidence>
<dbReference type="EC" id="2.3.1.20" evidence="4"/>
<comment type="similarity">
    <text evidence="2">Belongs to the mycobacterial A85 antigen family.</text>
</comment>
<dbReference type="InterPro" id="IPR006311">
    <property type="entry name" value="TAT_signal"/>
</dbReference>
<evidence type="ECO:0000256" key="5">
    <source>
        <dbReference type="ARBA" id="ARBA00022679"/>
    </source>
</evidence>
<dbReference type="GO" id="GO:0050348">
    <property type="term" value="F:trehalose O-mycolyltransferase activity"/>
    <property type="evidence" value="ECO:0007669"/>
    <property type="project" value="UniProtKB-EC"/>
</dbReference>
<comment type="caution">
    <text evidence="11">The sequence shown here is derived from an EMBL/GenBank/DDBJ whole genome shotgun (WGS) entry which is preliminary data.</text>
</comment>
<feature type="region of interest" description="Disordered" evidence="9">
    <location>
        <begin position="274"/>
        <end position="306"/>
    </location>
</feature>